<dbReference type="AlphaFoldDB" id="A0A0D2MEN8"/>
<dbReference type="GO" id="GO:0141221">
    <property type="term" value="F:histone deacetylase activity, hydrolytic mechanism"/>
    <property type="evidence" value="ECO:0007669"/>
    <property type="project" value="UniProtKB-EC"/>
</dbReference>
<dbReference type="KEGG" id="mng:MNEG_14347"/>
<dbReference type="InterPro" id="IPR003084">
    <property type="entry name" value="HDAC_I/II"/>
</dbReference>
<dbReference type="GeneID" id="25731900"/>
<dbReference type="InterPro" id="IPR023801">
    <property type="entry name" value="His_deacetylse_dom"/>
</dbReference>
<organism evidence="2 3">
    <name type="scientific">Monoraphidium neglectum</name>
    <dbReference type="NCBI Taxonomy" id="145388"/>
    <lineage>
        <taxon>Eukaryota</taxon>
        <taxon>Viridiplantae</taxon>
        <taxon>Chlorophyta</taxon>
        <taxon>core chlorophytes</taxon>
        <taxon>Chlorophyceae</taxon>
        <taxon>CS clade</taxon>
        <taxon>Sphaeropleales</taxon>
        <taxon>Selenastraceae</taxon>
        <taxon>Monoraphidium</taxon>
    </lineage>
</organism>
<protein>
    <submittedName>
        <fullName evidence="2">Histone deacetylase 1/2</fullName>
        <ecNumber evidence="2">3.5.1.98</ecNumber>
    </submittedName>
</protein>
<dbReference type="GO" id="GO:0005634">
    <property type="term" value="C:nucleus"/>
    <property type="evidence" value="ECO:0007669"/>
    <property type="project" value="TreeGrafter"/>
</dbReference>
<dbReference type="Pfam" id="PF00850">
    <property type="entry name" value="Hist_deacetyl"/>
    <property type="match status" value="1"/>
</dbReference>
<dbReference type="STRING" id="145388.A0A0D2MEN8"/>
<evidence type="ECO:0000313" key="2">
    <source>
        <dbReference type="EMBL" id="KIY93615.1"/>
    </source>
</evidence>
<keyword evidence="2" id="KW-0378">Hydrolase</keyword>
<dbReference type="EC" id="3.5.1.98" evidence="2"/>
<sequence>MQSTTGTKVVSYFHDDESGIFMYNPAHPWRPHRSTLVHSLVQGYELEDKMVVHRPRARSFEELTMFHADDYISFIRAATPNHSQEYMQQLKRFNMGAPGESDCPVFDGMYEYFAGAGGGSVRPAKV</sequence>
<dbReference type="GO" id="GO:0040029">
    <property type="term" value="P:epigenetic regulation of gene expression"/>
    <property type="evidence" value="ECO:0007669"/>
    <property type="project" value="TreeGrafter"/>
</dbReference>
<evidence type="ECO:0000259" key="1">
    <source>
        <dbReference type="Pfam" id="PF00850"/>
    </source>
</evidence>
<dbReference type="Proteomes" id="UP000054498">
    <property type="component" value="Unassembled WGS sequence"/>
</dbReference>
<dbReference type="InterPro" id="IPR037138">
    <property type="entry name" value="His_deacetylse_dom_sf"/>
</dbReference>
<gene>
    <name evidence="2" type="ORF">MNEG_14347</name>
</gene>
<proteinExistence type="predicted"/>
<evidence type="ECO:0000313" key="3">
    <source>
        <dbReference type="Proteomes" id="UP000054498"/>
    </source>
</evidence>
<dbReference type="EMBL" id="KK104638">
    <property type="protein sequence ID" value="KIY93615.1"/>
    <property type="molecule type" value="Genomic_DNA"/>
</dbReference>
<dbReference type="PRINTS" id="PR01271">
    <property type="entry name" value="HISDACETLASE"/>
</dbReference>
<dbReference type="SUPFAM" id="SSF52768">
    <property type="entry name" value="Arginase/deacetylase"/>
    <property type="match status" value="1"/>
</dbReference>
<dbReference type="PANTHER" id="PTHR10625">
    <property type="entry name" value="HISTONE DEACETYLASE HDAC1-RELATED"/>
    <property type="match status" value="1"/>
</dbReference>
<reference evidence="2 3" key="1">
    <citation type="journal article" date="2013" name="BMC Genomics">
        <title>Reconstruction of the lipid metabolism for the microalga Monoraphidium neglectum from its genome sequence reveals characteristics suitable for biofuel production.</title>
        <authorList>
            <person name="Bogen C."/>
            <person name="Al-Dilaimi A."/>
            <person name="Albersmeier A."/>
            <person name="Wichmann J."/>
            <person name="Grundmann M."/>
            <person name="Rupp O."/>
            <person name="Lauersen K.J."/>
            <person name="Blifernez-Klassen O."/>
            <person name="Kalinowski J."/>
            <person name="Goesmann A."/>
            <person name="Mussgnug J.H."/>
            <person name="Kruse O."/>
        </authorList>
    </citation>
    <scope>NUCLEOTIDE SEQUENCE [LARGE SCALE GENOMIC DNA]</scope>
    <source>
        <strain evidence="2 3">SAG 48.87</strain>
    </source>
</reference>
<dbReference type="PANTHER" id="PTHR10625:SF44">
    <property type="entry name" value="HISTONE DEACETYLASE 19"/>
    <property type="match status" value="1"/>
</dbReference>
<dbReference type="InterPro" id="IPR023696">
    <property type="entry name" value="Ureohydrolase_dom_sf"/>
</dbReference>
<name>A0A0D2MEN8_9CHLO</name>
<dbReference type="Gene3D" id="3.40.800.20">
    <property type="entry name" value="Histone deacetylase domain"/>
    <property type="match status" value="1"/>
</dbReference>
<dbReference type="OrthoDB" id="1918432at2759"/>
<accession>A0A0D2MEN8</accession>
<feature type="domain" description="Histone deacetylase" evidence="1">
    <location>
        <begin position="27"/>
        <end position="123"/>
    </location>
</feature>
<dbReference type="RefSeq" id="XP_013892635.1">
    <property type="nucleotide sequence ID" value="XM_014037181.1"/>
</dbReference>
<keyword evidence="3" id="KW-1185">Reference proteome</keyword>